<feature type="domain" description="Carboxymuconolactone decarboxylase-like" evidence="1">
    <location>
        <begin position="24"/>
        <end position="106"/>
    </location>
</feature>
<dbReference type="NCBIfam" id="TIGR00778">
    <property type="entry name" value="ahpD_dom"/>
    <property type="match status" value="1"/>
</dbReference>
<dbReference type="PANTHER" id="PTHR33930">
    <property type="entry name" value="ALKYL HYDROPEROXIDE REDUCTASE AHPD"/>
    <property type="match status" value="1"/>
</dbReference>
<sequence length="120" mass="12483">MSHSYKEVVSDISAQLAQMNKAIPATMAGFGQMAKATHSDGALDKKTKELIAMAIGIAARCQGCLGFHAKACVSMGVSRAEFMEMLQVAIYMGGGPSVMTGAEALQAYEEFGGERGVSGS</sequence>
<dbReference type="RefSeq" id="WP_166822668.1">
    <property type="nucleotide sequence ID" value="NZ_JAAOLX010000002.1"/>
</dbReference>
<dbReference type="Gene3D" id="1.20.1290.10">
    <property type="entry name" value="AhpD-like"/>
    <property type="match status" value="1"/>
</dbReference>
<dbReference type="PANTHER" id="PTHR33930:SF2">
    <property type="entry name" value="BLR3452 PROTEIN"/>
    <property type="match status" value="1"/>
</dbReference>
<reference evidence="2 3" key="1">
    <citation type="submission" date="2020-03" db="EMBL/GenBank/DDBJ databases">
        <title>Draft genome sequence of environmentally isolated violet-colored cultures.</title>
        <authorList>
            <person name="Wilson H.S."/>
        </authorList>
    </citation>
    <scope>NUCLEOTIDE SEQUENCE [LARGE SCALE GENOMIC DNA]</scope>
    <source>
        <strain evidence="2 3">HSC-16F04</strain>
    </source>
</reference>
<organism evidence="2 3">
    <name type="scientific">Iodobacter violaceini</name>
    <dbReference type="NCBI Taxonomy" id="3044271"/>
    <lineage>
        <taxon>Bacteria</taxon>
        <taxon>Pseudomonadati</taxon>
        <taxon>Pseudomonadota</taxon>
        <taxon>Betaproteobacteria</taxon>
        <taxon>Neisseriales</taxon>
        <taxon>Chitinibacteraceae</taxon>
        <taxon>Iodobacter</taxon>
    </lineage>
</organism>
<comment type="caution">
    <text evidence="2">The sequence shown here is derived from an EMBL/GenBank/DDBJ whole genome shotgun (WGS) entry which is preliminary data.</text>
</comment>
<keyword evidence="3" id="KW-1185">Reference proteome</keyword>
<dbReference type="Proteomes" id="UP000712570">
    <property type="component" value="Unassembled WGS sequence"/>
</dbReference>
<dbReference type="Pfam" id="PF02627">
    <property type="entry name" value="CMD"/>
    <property type="match status" value="1"/>
</dbReference>
<evidence type="ECO:0000259" key="1">
    <source>
        <dbReference type="Pfam" id="PF02627"/>
    </source>
</evidence>
<name>A0ABX0KM53_9NEIS</name>
<dbReference type="InterPro" id="IPR004675">
    <property type="entry name" value="AhpD_core"/>
</dbReference>
<dbReference type="InterPro" id="IPR029032">
    <property type="entry name" value="AhpD-like"/>
</dbReference>
<accession>A0ABX0KM53</accession>
<evidence type="ECO:0000313" key="3">
    <source>
        <dbReference type="Proteomes" id="UP000712570"/>
    </source>
</evidence>
<dbReference type="SUPFAM" id="SSF69118">
    <property type="entry name" value="AhpD-like"/>
    <property type="match status" value="1"/>
</dbReference>
<gene>
    <name evidence="2" type="ORF">HA050_04590</name>
</gene>
<proteinExistence type="predicted"/>
<evidence type="ECO:0000313" key="2">
    <source>
        <dbReference type="EMBL" id="NHQ85391.1"/>
    </source>
</evidence>
<dbReference type="EMBL" id="JAAOLX010000002">
    <property type="protein sequence ID" value="NHQ85391.1"/>
    <property type="molecule type" value="Genomic_DNA"/>
</dbReference>
<dbReference type="InterPro" id="IPR003779">
    <property type="entry name" value="CMD-like"/>
</dbReference>
<protein>
    <submittedName>
        <fullName evidence="2">Carboxymuconolactone decarboxylase family protein</fullName>
    </submittedName>
</protein>